<dbReference type="Pfam" id="PF02645">
    <property type="entry name" value="DegV"/>
    <property type="match status" value="1"/>
</dbReference>
<dbReference type="RefSeq" id="WP_410032101.1">
    <property type="nucleotide sequence ID" value="NZ_JBGMEH010000001.1"/>
</dbReference>
<dbReference type="NCBIfam" id="TIGR00762">
    <property type="entry name" value="DegV"/>
    <property type="match status" value="1"/>
</dbReference>
<gene>
    <name evidence="2" type="ORF">ACCQ40_00075</name>
</gene>
<reference evidence="2 3" key="1">
    <citation type="journal article" date="2025" name="Anaerobe">
        <title>Description of Anaerococcus kampingiae sp. nov., Anaerococcus groningensis sp. nov., Anaerococcus martiniensis sp. nov., and Anaerococcus cruorum sp. nov., isolated from human clinical specimens.</title>
        <authorList>
            <person name="Boiten K.E."/>
            <person name="Meijer J."/>
            <person name="van Wezel E.M."/>
            <person name="Veloo A.C.M."/>
        </authorList>
    </citation>
    <scope>NUCLEOTIDE SEQUENCE [LARGE SCALE GENOMIC DNA]</scope>
    <source>
        <strain evidence="2 3">ENR1039</strain>
    </source>
</reference>
<proteinExistence type="predicted"/>
<dbReference type="InterPro" id="IPR003797">
    <property type="entry name" value="DegV"/>
</dbReference>
<dbReference type="PANTHER" id="PTHR33434">
    <property type="entry name" value="DEGV DOMAIN-CONTAINING PROTEIN DR_1986-RELATED"/>
    <property type="match status" value="1"/>
</dbReference>
<dbReference type="InterPro" id="IPR050270">
    <property type="entry name" value="DegV_domain_contain"/>
</dbReference>
<comment type="caution">
    <text evidence="2">The sequence shown here is derived from an EMBL/GenBank/DDBJ whole genome shotgun (WGS) entry which is preliminary data.</text>
</comment>
<keyword evidence="1" id="KW-0446">Lipid-binding</keyword>
<keyword evidence="3" id="KW-1185">Reference proteome</keyword>
<evidence type="ECO:0000313" key="2">
    <source>
        <dbReference type="EMBL" id="MFO3715179.1"/>
    </source>
</evidence>
<dbReference type="PANTHER" id="PTHR33434:SF2">
    <property type="entry name" value="FATTY ACID-BINDING PROTEIN TM_1468"/>
    <property type="match status" value="1"/>
</dbReference>
<protein>
    <submittedName>
        <fullName evidence="2">DegV family protein</fullName>
    </submittedName>
</protein>
<organism evidence="2 3">
    <name type="scientific">Anaerococcus cruorum</name>
    <dbReference type="NCBI Taxonomy" id="3115617"/>
    <lineage>
        <taxon>Bacteria</taxon>
        <taxon>Bacillati</taxon>
        <taxon>Bacillota</taxon>
        <taxon>Tissierellia</taxon>
        <taxon>Tissierellales</taxon>
        <taxon>Peptoniphilaceae</taxon>
        <taxon>Anaerococcus</taxon>
    </lineage>
</organism>
<dbReference type="InterPro" id="IPR043168">
    <property type="entry name" value="DegV_C"/>
</dbReference>
<accession>A0ABW9MTQ5</accession>
<dbReference type="PROSITE" id="PS51482">
    <property type="entry name" value="DEGV"/>
    <property type="match status" value="1"/>
</dbReference>
<evidence type="ECO:0000256" key="1">
    <source>
        <dbReference type="ARBA" id="ARBA00023121"/>
    </source>
</evidence>
<dbReference type="Gene3D" id="3.40.50.10170">
    <property type="match status" value="1"/>
</dbReference>
<sequence>MREKIALMTDTVANLPESFVKENNIYVISLYVVVDEKYYKDGIDITPNDMFRLNEEDPDFSSKSSSPSPDDFSKIFKQIKDDGYEKVIFIGMGSNLSSTITNSNIADHHGLEVATIDSRTVTILEGLLVMYANDLLNSETDFATTVKKLNKAVGNSIAIGWINSLRYLKAGGRLGKAASKVSAVLNFKPFMSIDGNGEFDLYKLKMSKEKSYIETVKKVREELAGKENYYMAYLYGNDIKILDGVKNDLADLEKNAKGVFKAPTGSVVAVHVGPQIYAVAYLLVD</sequence>
<dbReference type="SUPFAM" id="SSF82549">
    <property type="entry name" value="DAK1/DegV-like"/>
    <property type="match status" value="1"/>
</dbReference>
<dbReference type="Proteomes" id="UP001638015">
    <property type="component" value="Unassembled WGS sequence"/>
</dbReference>
<name>A0ABW9MTQ5_9FIRM</name>
<dbReference type="Gene3D" id="3.30.1180.10">
    <property type="match status" value="1"/>
</dbReference>
<dbReference type="EMBL" id="JBGMEH010000001">
    <property type="protein sequence ID" value="MFO3715179.1"/>
    <property type="molecule type" value="Genomic_DNA"/>
</dbReference>
<evidence type="ECO:0000313" key="3">
    <source>
        <dbReference type="Proteomes" id="UP001638015"/>
    </source>
</evidence>